<keyword evidence="5" id="KW-0804">Transcription</keyword>
<evidence type="ECO:0000256" key="5">
    <source>
        <dbReference type="ARBA" id="ARBA00023163"/>
    </source>
</evidence>
<dbReference type="InterPro" id="IPR058031">
    <property type="entry name" value="AAA_lid_NorR"/>
</dbReference>
<dbReference type="SUPFAM" id="SSF52540">
    <property type="entry name" value="P-loop containing nucleoside triphosphate hydrolases"/>
    <property type="match status" value="1"/>
</dbReference>
<dbReference type="PROSITE" id="PS50045">
    <property type="entry name" value="SIGMA54_INTERACT_4"/>
    <property type="match status" value="1"/>
</dbReference>
<evidence type="ECO:0000256" key="3">
    <source>
        <dbReference type="ARBA" id="ARBA00023012"/>
    </source>
</evidence>
<keyword evidence="1" id="KW-0547">Nucleotide-binding</keyword>
<dbReference type="InterPro" id="IPR002197">
    <property type="entry name" value="HTH_Fis"/>
</dbReference>
<dbReference type="PANTHER" id="PTHR32071">
    <property type="entry name" value="TRANSCRIPTIONAL REGULATORY PROTEIN"/>
    <property type="match status" value="1"/>
</dbReference>
<evidence type="ECO:0000256" key="2">
    <source>
        <dbReference type="ARBA" id="ARBA00022840"/>
    </source>
</evidence>
<reference evidence="7 8" key="1">
    <citation type="submission" date="2020-08" db="EMBL/GenBank/DDBJ databases">
        <title>Genomic Encyclopedia of Type Strains, Phase IV (KMG-IV): sequencing the most valuable type-strain genomes for metagenomic binning, comparative biology and taxonomic classification.</title>
        <authorList>
            <person name="Goeker M."/>
        </authorList>
    </citation>
    <scope>NUCLEOTIDE SEQUENCE [LARGE SCALE GENOMIC DNA]</scope>
    <source>
        <strain evidence="7 8">DSM 101730</strain>
    </source>
</reference>
<keyword evidence="8" id="KW-1185">Reference proteome</keyword>
<evidence type="ECO:0000256" key="4">
    <source>
        <dbReference type="ARBA" id="ARBA00023015"/>
    </source>
</evidence>
<dbReference type="GO" id="GO:0043565">
    <property type="term" value="F:sequence-specific DNA binding"/>
    <property type="evidence" value="ECO:0007669"/>
    <property type="project" value="InterPro"/>
</dbReference>
<dbReference type="Pfam" id="PF25601">
    <property type="entry name" value="AAA_lid_14"/>
    <property type="match status" value="1"/>
</dbReference>
<dbReference type="PRINTS" id="PR01590">
    <property type="entry name" value="HTHFIS"/>
</dbReference>
<dbReference type="Pfam" id="PF00158">
    <property type="entry name" value="Sigma54_activat"/>
    <property type="match status" value="1"/>
</dbReference>
<evidence type="ECO:0000313" key="7">
    <source>
        <dbReference type="EMBL" id="MBB5222496.1"/>
    </source>
</evidence>
<dbReference type="Gene3D" id="1.10.10.60">
    <property type="entry name" value="Homeodomain-like"/>
    <property type="match status" value="1"/>
</dbReference>
<dbReference type="Gene3D" id="1.10.8.60">
    <property type="match status" value="1"/>
</dbReference>
<dbReference type="Proteomes" id="UP000549457">
    <property type="component" value="Unassembled WGS sequence"/>
</dbReference>
<proteinExistence type="predicted"/>
<dbReference type="GO" id="GO:0006355">
    <property type="term" value="P:regulation of DNA-templated transcription"/>
    <property type="evidence" value="ECO:0007669"/>
    <property type="project" value="InterPro"/>
</dbReference>
<gene>
    <name evidence="7" type="ORF">HNP73_002432</name>
</gene>
<dbReference type="GO" id="GO:0000160">
    <property type="term" value="P:phosphorelay signal transduction system"/>
    <property type="evidence" value="ECO:0007669"/>
    <property type="project" value="UniProtKB-KW"/>
</dbReference>
<dbReference type="GO" id="GO:0005524">
    <property type="term" value="F:ATP binding"/>
    <property type="evidence" value="ECO:0007669"/>
    <property type="project" value="UniProtKB-KW"/>
</dbReference>
<dbReference type="Pfam" id="PF02954">
    <property type="entry name" value="HTH_8"/>
    <property type="match status" value="1"/>
</dbReference>
<dbReference type="InterPro" id="IPR009057">
    <property type="entry name" value="Homeodomain-like_sf"/>
</dbReference>
<evidence type="ECO:0000313" key="8">
    <source>
        <dbReference type="Proteomes" id="UP000549457"/>
    </source>
</evidence>
<dbReference type="InterPro" id="IPR002078">
    <property type="entry name" value="Sigma_54_int"/>
</dbReference>
<dbReference type="PROSITE" id="PS00688">
    <property type="entry name" value="SIGMA54_INTERACT_3"/>
    <property type="match status" value="1"/>
</dbReference>
<dbReference type="AlphaFoldDB" id="A0A840SRM7"/>
<dbReference type="EMBL" id="JACHFM010000002">
    <property type="protein sequence ID" value="MBB5222496.1"/>
    <property type="molecule type" value="Genomic_DNA"/>
</dbReference>
<comment type="caution">
    <text evidence="7">The sequence shown here is derived from an EMBL/GenBank/DDBJ whole genome shotgun (WGS) entry which is preliminary data.</text>
</comment>
<protein>
    <submittedName>
        <fullName evidence="7">DNA-binding NtrC family response regulator</fullName>
    </submittedName>
</protein>
<keyword evidence="2" id="KW-0067">ATP-binding</keyword>
<feature type="domain" description="Sigma-54 factor interaction" evidence="6">
    <location>
        <begin position="1"/>
        <end position="135"/>
    </location>
</feature>
<organism evidence="7 8">
    <name type="scientific">Amaricoccus macauensis</name>
    <dbReference type="NCBI Taxonomy" id="57001"/>
    <lineage>
        <taxon>Bacteria</taxon>
        <taxon>Pseudomonadati</taxon>
        <taxon>Pseudomonadota</taxon>
        <taxon>Alphaproteobacteria</taxon>
        <taxon>Rhodobacterales</taxon>
        <taxon>Paracoccaceae</taxon>
        <taxon>Amaricoccus</taxon>
    </lineage>
</organism>
<dbReference type="PANTHER" id="PTHR32071:SF81">
    <property type="entry name" value="PROPIONATE CATABOLISM OPERON REGULATORY PROTEIN"/>
    <property type="match status" value="1"/>
</dbReference>
<name>A0A840SRM7_9RHOB</name>
<evidence type="ECO:0000256" key="1">
    <source>
        <dbReference type="ARBA" id="ARBA00022741"/>
    </source>
</evidence>
<sequence length="216" mass="24614">MLTLDEIGELPLDIQPFLLRVLEDRAVQRIGEARARPVDVRLVVSTNRDLRAEVDAGRFRRDLYYRIGAVALRVPPLRERGDDALMLLEYFNAVASERSGRDRLEFTPEVLDALRSYRWPGNVRELKNLVERLHVLASGPVRLIDLPPDILQPVAVPEAPPAPAAVTRLEDAELVTLKNALEAEQGNLTRVAQRLGISRPTLYRKLDHYDIRRTFR</sequence>
<dbReference type="InterPro" id="IPR027417">
    <property type="entry name" value="P-loop_NTPase"/>
</dbReference>
<accession>A0A840SRM7</accession>
<keyword evidence="4" id="KW-0805">Transcription regulation</keyword>
<keyword evidence="3" id="KW-0902">Two-component regulatory system</keyword>
<keyword evidence="7" id="KW-0238">DNA-binding</keyword>
<evidence type="ECO:0000259" key="6">
    <source>
        <dbReference type="PROSITE" id="PS50045"/>
    </source>
</evidence>
<dbReference type="Gene3D" id="3.40.50.300">
    <property type="entry name" value="P-loop containing nucleotide triphosphate hydrolases"/>
    <property type="match status" value="1"/>
</dbReference>
<dbReference type="SUPFAM" id="SSF46689">
    <property type="entry name" value="Homeodomain-like"/>
    <property type="match status" value="1"/>
</dbReference>
<dbReference type="InterPro" id="IPR025944">
    <property type="entry name" value="Sigma_54_int_dom_CS"/>
</dbReference>